<proteinExistence type="predicted"/>
<reference evidence="1 2" key="1">
    <citation type="submission" date="2019-05" db="EMBL/GenBank/DDBJ databases">
        <title>Another draft genome of Portunus trituberculatus and its Hox gene families provides insights of decapod evolution.</title>
        <authorList>
            <person name="Jeong J.-H."/>
            <person name="Song I."/>
            <person name="Kim S."/>
            <person name="Choi T."/>
            <person name="Kim D."/>
            <person name="Ryu S."/>
            <person name="Kim W."/>
        </authorList>
    </citation>
    <scope>NUCLEOTIDE SEQUENCE [LARGE SCALE GENOMIC DNA]</scope>
    <source>
        <tissue evidence="1">Muscle</tissue>
    </source>
</reference>
<dbReference type="EMBL" id="VSRR010002732">
    <property type="protein sequence ID" value="MPC32962.1"/>
    <property type="molecule type" value="Genomic_DNA"/>
</dbReference>
<protein>
    <recommendedName>
        <fullName evidence="3">CCHC-type domain-containing protein</fullName>
    </recommendedName>
</protein>
<keyword evidence="2" id="KW-1185">Reference proteome</keyword>
<organism evidence="1 2">
    <name type="scientific">Portunus trituberculatus</name>
    <name type="common">Swimming crab</name>
    <name type="synonym">Neptunus trituberculatus</name>
    <dbReference type="NCBI Taxonomy" id="210409"/>
    <lineage>
        <taxon>Eukaryota</taxon>
        <taxon>Metazoa</taxon>
        <taxon>Ecdysozoa</taxon>
        <taxon>Arthropoda</taxon>
        <taxon>Crustacea</taxon>
        <taxon>Multicrustacea</taxon>
        <taxon>Malacostraca</taxon>
        <taxon>Eumalacostraca</taxon>
        <taxon>Eucarida</taxon>
        <taxon>Decapoda</taxon>
        <taxon>Pleocyemata</taxon>
        <taxon>Brachyura</taxon>
        <taxon>Eubrachyura</taxon>
        <taxon>Portunoidea</taxon>
        <taxon>Portunidae</taxon>
        <taxon>Portuninae</taxon>
        <taxon>Portunus</taxon>
    </lineage>
</organism>
<dbReference type="OrthoDB" id="7489123at2759"/>
<dbReference type="AlphaFoldDB" id="A0A5B7EFM4"/>
<comment type="caution">
    <text evidence="1">The sequence shown here is derived from an EMBL/GenBank/DDBJ whole genome shotgun (WGS) entry which is preliminary data.</text>
</comment>
<evidence type="ECO:0000313" key="1">
    <source>
        <dbReference type="EMBL" id="MPC32962.1"/>
    </source>
</evidence>
<name>A0A5B7EFM4_PORTR</name>
<evidence type="ECO:0000313" key="2">
    <source>
        <dbReference type="Proteomes" id="UP000324222"/>
    </source>
</evidence>
<accession>A0A5B7EFM4</accession>
<dbReference type="Proteomes" id="UP000324222">
    <property type="component" value="Unassembled WGS sequence"/>
</dbReference>
<dbReference type="PANTHER" id="PTHR47331">
    <property type="entry name" value="PHD-TYPE DOMAIN-CONTAINING PROTEIN"/>
    <property type="match status" value="1"/>
</dbReference>
<sequence>MKEITTTMQFNQRPVPTFKERTCVEYWTFKDNFEKHVRAGSITDSRKLELLISAYSEKCLPVAASGEMQQQTQQERPNQFTKRAIGLVIAISTEMEGESCFICQGNHEASDCGRFRNMDVGERVKLMRQDCRCFSCFRLGHWIKNCVRRVKVRVTKGWSEEPGVITGALLDSGSDRSYCTRDLANQLHAKGKLITLSIGTITDEGKEVTTEELNLKLTGIGTRRNRFISLCRILIVPSLPSSLKGSIARNGDIFRWPHLQDIPPTCIPGGVDLLIGLDTSQALLPLEIKAGGDGEPFTTHNLLGWTVNGPIKFKDGEAIRATNVRTTGMTVIAQRQQSAIRYGSILRSDFSLHCGETISMEDRGVIELWSSTAQ</sequence>
<evidence type="ECO:0008006" key="3">
    <source>
        <dbReference type="Google" id="ProtNLM"/>
    </source>
</evidence>
<gene>
    <name evidence="1" type="ORF">E2C01_026300</name>
</gene>